<dbReference type="Pfam" id="PF00078">
    <property type="entry name" value="RVT_1"/>
    <property type="match status" value="1"/>
</dbReference>
<evidence type="ECO:0000313" key="2">
    <source>
        <dbReference type="EMBL" id="MCU6685653.1"/>
    </source>
</evidence>
<keyword evidence="3" id="KW-1185">Reference proteome</keyword>
<dbReference type="RefSeq" id="WP_158368270.1">
    <property type="nucleotide sequence ID" value="NZ_JAOQJU010000002.1"/>
</dbReference>
<dbReference type="PANTHER" id="PTHR34047">
    <property type="entry name" value="NUCLEAR INTRON MATURASE 1, MITOCHONDRIAL-RELATED"/>
    <property type="match status" value="1"/>
</dbReference>
<evidence type="ECO:0000313" key="3">
    <source>
        <dbReference type="Proteomes" id="UP001652431"/>
    </source>
</evidence>
<dbReference type="CDD" id="cd01651">
    <property type="entry name" value="RT_G2_intron"/>
    <property type="match status" value="1"/>
</dbReference>
<dbReference type="EMBL" id="JAOQJU010000002">
    <property type="protein sequence ID" value="MCU6685653.1"/>
    <property type="molecule type" value="Genomic_DNA"/>
</dbReference>
<name>A0ABT2RJR9_9FIRM</name>
<sequence>MNIETQDFDDFDKVIAYESLYKSGMKCRLGVGWKDSTARYIENILEETLILQEQLESGRYHTEPPIRFKIYEPKEREIQSLRFRNKVFQRSLCDNALVPGLMATFIYDNGASLPGRGVDFAMRRLKAHLQKYYREYGLDGYVYQFDIRHYFDSINHEAAMRQVRKRFKDERIVKYTEEAIAIFGDVGLGLGSQVSQILALATLNELDHFIKEELHIKYYGRYMDDFYLIHHDKEYLKYCRERIEEKLTEIGLELNPKKTQLYPIRNGIKFLGFHFRMTETGKVYMKISRKSVTRQRRKLRKMKTLLEEGRVTFEDVQMQYQSWRAHALRGNSKQLVKKMDQYFNELFIEDWLRQPLEP</sequence>
<keyword evidence="2" id="KW-0808">Transferase</keyword>
<feature type="domain" description="Reverse transcriptase" evidence="1">
    <location>
        <begin position="1"/>
        <end position="275"/>
    </location>
</feature>
<evidence type="ECO:0000259" key="1">
    <source>
        <dbReference type="PROSITE" id="PS50878"/>
    </source>
</evidence>
<dbReference type="SUPFAM" id="SSF56672">
    <property type="entry name" value="DNA/RNA polymerases"/>
    <property type="match status" value="1"/>
</dbReference>
<gene>
    <name evidence="2" type="ORF">OCV99_03615</name>
</gene>
<dbReference type="GO" id="GO:0003964">
    <property type="term" value="F:RNA-directed DNA polymerase activity"/>
    <property type="evidence" value="ECO:0007669"/>
    <property type="project" value="UniProtKB-KW"/>
</dbReference>
<dbReference type="InterPro" id="IPR000477">
    <property type="entry name" value="RT_dom"/>
</dbReference>
<comment type="caution">
    <text evidence="2">The sequence shown here is derived from an EMBL/GenBank/DDBJ whole genome shotgun (WGS) entry which is preliminary data.</text>
</comment>
<dbReference type="InterPro" id="IPR051083">
    <property type="entry name" value="GrpII_Intron_Splice-Mob/Def"/>
</dbReference>
<protein>
    <submittedName>
        <fullName evidence="2">Reverse transcriptase/maturase family protein</fullName>
    </submittedName>
</protein>
<dbReference type="InterPro" id="IPR043502">
    <property type="entry name" value="DNA/RNA_pol_sf"/>
</dbReference>
<keyword evidence="2" id="KW-0695">RNA-directed DNA polymerase</keyword>
<dbReference type="PANTHER" id="PTHR34047:SF8">
    <property type="entry name" value="PROTEIN YKFC"/>
    <property type="match status" value="1"/>
</dbReference>
<accession>A0ABT2RJR9</accession>
<dbReference type="Proteomes" id="UP001652431">
    <property type="component" value="Unassembled WGS sequence"/>
</dbReference>
<dbReference type="PROSITE" id="PS50878">
    <property type="entry name" value="RT_POL"/>
    <property type="match status" value="1"/>
</dbReference>
<organism evidence="2 3">
    <name type="scientific">Dorea acetigenes</name>
    <dbReference type="NCBI Taxonomy" id="2981787"/>
    <lineage>
        <taxon>Bacteria</taxon>
        <taxon>Bacillati</taxon>
        <taxon>Bacillota</taxon>
        <taxon>Clostridia</taxon>
        <taxon>Lachnospirales</taxon>
        <taxon>Lachnospiraceae</taxon>
        <taxon>Dorea</taxon>
    </lineage>
</organism>
<keyword evidence="2" id="KW-0548">Nucleotidyltransferase</keyword>
<proteinExistence type="predicted"/>
<reference evidence="2 3" key="1">
    <citation type="journal article" date="2021" name="ISME Commun">
        <title>Automated analysis of genomic sequences facilitates high-throughput and comprehensive description of bacteria.</title>
        <authorList>
            <person name="Hitch T.C.A."/>
        </authorList>
    </citation>
    <scope>NUCLEOTIDE SEQUENCE [LARGE SCALE GENOMIC DNA]</scope>
    <source>
        <strain evidence="2 3">Sanger_03</strain>
    </source>
</reference>